<reference evidence="4" key="2">
    <citation type="journal article" date="2024" name="Plant">
        <title>Genomic evolution and insights into agronomic trait innovations of Sesamum species.</title>
        <authorList>
            <person name="Miao H."/>
            <person name="Wang L."/>
            <person name="Qu L."/>
            <person name="Liu H."/>
            <person name="Sun Y."/>
            <person name="Le M."/>
            <person name="Wang Q."/>
            <person name="Wei S."/>
            <person name="Zheng Y."/>
            <person name="Lin W."/>
            <person name="Duan Y."/>
            <person name="Cao H."/>
            <person name="Xiong S."/>
            <person name="Wang X."/>
            <person name="Wei L."/>
            <person name="Li C."/>
            <person name="Ma Q."/>
            <person name="Ju M."/>
            <person name="Zhao R."/>
            <person name="Li G."/>
            <person name="Mu C."/>
            <person name="Tian Q."/>
            <person name="Mei H."/>
            <person name="Zhang T."/>
            <person name="Gao T."/>
            <person name="Zhang H."/>
        </authorList>
    </citation>
    <scope>NUCLEOTIDE SEQUENCE</scope>
    <source>
        <strain evidence="4">G02</strain>
    </source>
</reference>
<feature type="compositionally biased region" description="Polar residues" evidence="3">
    <location>
        <begin position="273"/>
        <end position="301"/>
    </location>
</feature>
<name>A0AAW2UN75_SESRA</name>
<evidence type="ECO:0000256" key="3">
    <source>
        <dbReference type="SAM" id="MobiDB-lite"/>
    </source>
</evidence>
<evidence type="ECO:0000256" key="1">
    <source>
        <dbReference type="ARBA" id="ARBA00022614"/>
    </source>
</evidence>
<keyword evidence="2" id="KW-0677">Repeat</keyword>
<dbReference type="InterPro" id="IPR001611">
    <property type="entry name" value="Leu-rich_rpt"/>
</dbReference>
<dbReference type="InterPro" id="IPR032675">
    <property type="entry name" value="LRR_dom_sf"/>
</dbReference>
<proteinExistence type="predicted"/>
<dbReference type="SUPFAM" id="SSF52058">
    <property type="entry name" value="L domain-like"/>
    <property type="match status" value="1"/>
</dbReference>
<dbReference type="SMART" id="SM00365">
    <property type="entry name" value="LRR_SD22"/>
    <property type="match status" value="5"/>
</dbReference>
<evidence type="ECO:0000256" key="2">
    <source>
        <dbReference type="ARBA" id="ARBA00022737"/>
    </source>
</evidence>
<dbReference type="PROSITE" id="PS51450">
    <property type="entry name" value="LRR"/>
    <property type="match status" value="3"/>
</dbReference>
<feature type="region of interest" description="Disordered" evidence="3">
    <location>
        <begin position="273"/>
        <end position="397"/>
    </location>
</feature>
<dbReference type="Gene3D" id="3.80.10.10">
    <property type="entry name" value="Ribonuclease Inhibitor"/>
    <property type="match status" value="2"/>
</dbReference>
<keyword evidence="1" id="KW-0433">Leucine-rich repeat</keyword>
<dbReference type="AlphaFoldDB" id="A0AAW2UN75"/>
<dbReference type="EMBL" id="JACGWJ010000005">
    <property type="protein sequence ID" value="KAL0418340.1"/>
    <property type="molecule type" value="Genomic_DNA"/>
</dbReference>
<dbReference type="PANTHER" id="PTHR46652">
    <property type="entry name" value="LEUCINE-RICH REPEAT AND IQ DOMAIN-CONTAINING PROTEIN 1-RELATED"/>
    <property type="match status" value="1"/>
</dbReference>
<accession>A0AAW2UN75</accession>
<sequence>MTVLSSKKILQEKNASDADSITSLTLTHKALSDGLKSCMNLKWLSVVQNKLRSLKGIEGLTKLTVLNAGKNKLKSMDEVKSLASLRALILNDNEISSVCKLDQMKELNTLAFPTNHNYAVLSRNPISSLGESLVKLKSITKLSLSNCQLQTVDSSLKSCLELKELRLAHNEIMTIPSEFGRLVKLQNLDMGNNLITNRSNIKVLSSLVNLRNLNLQGNPIAEKENLLKKVKKLLPNLHVFNARPIDKIVGKEMHEKVDDFSFEAVNKLALQSETNIDQSTRNKNPSKTPPLSESMDNNINSAGGLGSRKKRKELLDEKGVDSVENTNIMEKKKKTKVKLQQNENSNAESLNLTPQEAKKSKHEKQKTNRAAEEPDVGLDSTLTGKESDKKSHKKTKRDKVNIIDSAETPFTDLFATDAPEDPHEIADKKLDRKTGQDVHVITGLVTLPTKTKKKRNRVDPAALDLSQVDEIGLGGPSAWDDI</sequence>
<dbReference type="InterPro" id="IPR050836">
    <property type="entry name" value="SDS22/Internalin_LRR"/>
</dbReference>
<protein>
    <submittedName>
        <fullName evidence="4">Uncharacterized protein</fullName>
    </submittedName>
</protein>
<feature type="compositionally biased region" description="Polar residues" evidence="3">
    <location>
        <begin position="339"/>
        <end position="354"/>
    </location>
</feature>
<evidence type="ECO:0000313" key="4">
    <source>
        <dbReference type="EMBL" id="KAL0418340.1"/>
    </source>
</evidence>
<reference evidence="4" key="1">
    <citation type="submission" date="2020-06" db="EMBL/GenBank/DDBJ databases">
        <authorList>
            <person name="Li T."/>
            <person name="Hu X."/>
            <person name="Zhang T."/>
            <person name="Song X."/>
            <person name="Zhang H."/>
            <person name="Dai N."/>
            <person name="Sheng W."/>
            <person name="Hou X."/>
            <person name="Wei L."/>
        </authorList>
    </citation>
    <scope>NUCLEOTIDE SEQUENCE</scope>
    <source>
        <strain evidence="4">G02</strain>
        <tissue evidence="4">Leaf</tissue>
    </source>
</reference>
<dbReference type="Pfam" id="PF00560">
    <property type="entry name" value="LRR_1"/>
    <property type="match status" value="1"/>
</dbReference>
<gene>
    <name evidence="4" type="ORF">Sradi_1247500</name>
</gene>
<comment type="caution">
    <text evidence="4">The sequence shown here is derived from an EMBL/GenBank/DDBJ whole genome shotgun (WGS) entry which is preliminary data.</text>
</comment>
<organism evidence="4">
    <name type="scientific">Sesamum radiatum</name>
    <name type="common">Black benniseed</name>
    <dbReference type="NCBI Taxonomy" id="300843"/>
    <lineage>
        <taxon>Eukaryota</taxon>
        <taxon>Viridiplantae</taxon>
        <taxon>Streptophyta</taxon>
        <taxon>Embryophyta</taxon>
        <taxon>Tracheophyta</taxon>
        <taxon>Spermatophyta</taxon>
        <taxon>Magnoliopsida</taxon>
        <taxon>eudicotyledons</taxon>
        <taxon>Gunneridae</taxon>
        <taxon>Pentapetalae</taxon>
        <taxon>asterids</taxon>
        <taxon>lamiids</taxon>
        <taxon>Lamiales</taxon>
        <taxon>Pedaliaceae</taxon>
        <taxon>Sesamum</taxon>
    </lineage>
</organism>
<dbReference type="PANTHER" id="PTHR46652:SF7">
    <property type="entry name" value="LEUCINE-RICH REPEAT AND IQ DOMAIN-CONTAINING PROTEIN 1"/>
    <property type="match status" value="1"/>
</dbReference>